<gene>
    <name evidence="4" type="ORF">B0J13DRAFT_679339</name>
</gene>
<evidence type="ECO:0000259" key="2">
    <source>
        <dbReference type="Pfam" id="PF13622"/>
    </source>
</evidence>
<dbReference type="PANTHER" id="PTHR38110:SF3">
    <property type="entry name" value="THIOESTERASE-LIKE SUPERFAMILY-DOMAIN-CONTAINING PROTEIN"/>
    <property type="match status" value="1"/>
</dbReference>
<dbReference type="Pfam" id="PF13622">
    <property type="entry name" value="4HBT_3"/>
    <property type="match status" value="1"/>
</dbReference>
<dbReference type="InterPro" id="IPR052389">
    <property type="entry name" value="Sec_Metab_Biosynth-Assoc"/>
</dbReference>
<name>A0A9P9IMC8_9HYPO</name>
<dbReference type="AlphaFoldDB" id="A0A9P9IMC8"/>
<feature type="domain" description="Acyl-CoA thioesterase-like C-terminal" evidence="3">
    <location>
        <begin position="168"/>
        <end position="305"/>
    </location>
</feature>
<organism evidence="4 5">
    <name type="scientific">Dactylonectria estremocensis</name>
    <dbReference type="NCBI Taxonomy" id="1079267"/>
    <lineage>
        <taxon>Eukaryota</taxon>
        <taxon>Fungi</taxon>
        <taxon>Dikarya</taxon>
        <taxon>Ascomycota</taxon>
        <taxon>Pezizomycotina</taxon>
        <taxon>Sordariomycetes</taxon>
        <taxon>Hypocreomycetidae</taxon>
        <taxon>Hypocreales</taxon>
        <taxon>Nectriaceae</taxon>
        <taxon>Dactylonectria</taxon>
    </lineage>
</organism>
<evidence type="ECO:0000259" key="3">
    <source>
        <dbReference type="Pfam" id="PF20789"/>
    </source>
</evidence>
<protein>
    <submittedName>
        <fullName evidence="4">Thioesterase-like superfamily-domain-containing protein</fullName>
    </submittedName>
</protein>
<keyword evidence="5" id="KW-1185">Reference proteome</keyword>
<feature type="region of interest" description="Disordered" evidence="1">
    <location>
        <begin position="308"/>
        <end position="337"/>
    </location>
</feature>
<dbReference type="OrthoDB" id="2532955at2759"/>
<evidence type="ECO:0000256" key="1">
    <source>
        <dbReference type="SAM" id="MobiDB-lite"/>
    </source>
</evidence>
<accession>A0A9P9IMC8</accession>
<proteinExistence type="predicted"/>
<dbReference type="InterPro" id="IPR049450">
    <property type="entry name" value="ACOT8-like_C"/>
</dbReference>
<evidence type="ECO:0000313" key="4">
    <source>
        <dbReference type="EMBL" id="KAH7127788.1"/>
    </source>
</evidence>
<reference evidence="4" key="1">
    <citation type="journal article" date="2021" name="Nat. Commun.">
        <title>Genetic determinants of endophytism in the Arabidopsis root mycobiome.</title>
        <authorList>
            <person name="Mesny F."/>
            <person name="Miyauchi S."/>
            <person name="Thiergart T."/>
            <person name="Pickel B."/>
            <person name="Atanasova L."/>
            <person name="Karlsson M."/>
            <person name="Huettel B."/>
            <person name="Barry K.W."/>
            <person name="Haridas S."/>
            <person name="Chen C."/>
            <person name="Bauer D."/>
            <person name="Andreopoulos W."/>
            <person name="Pangilinan J."/>
            <person name="LaButti K."/>
            <person name="Riley R."/>
            <person name="Lipzen A."/>
            <person name="Clum A."/>
            <person name="Drula E."/>
            <person name="Henrissat B."/>
            <person name="Kohler A."/>
            <person name="Grigoriev I.V."/>
            <person name="Martin F.M."/>
            <person name="Hacquard S."/>
        </authorList>
    </citation>
    <scope>NUCLEOTIDE SEQUENCE</scope>
    <source>
        <strain evidence="4">MPI-CAGE-AT-0021</strain>
    </source>
</reference>
<dbReference type="InterPro" id="IPR029069">
    <property type="entry name" value="HotDog_dom_sf"/>
</dbReference>
<dbReference type="PANTHER" id="PTHR38110">
    <property type="entry name" value="CHROMOSOME 23, WHOLE GENOME SHOTGUN SEQUENCE"/>
    <property type="match status" value="1"/>
</dbReference>
<dbReference type="InterPro" id="IPR042171">
    <property type="entry name" value="Acyl-CoA_hotdog"/>
</dbReference>
<dbReference type="Pfam" id="PF20789">
    <property type="entry name" value="4HBT_3C"/>
    <property type="match status" value="1"/>
</dbReference>
<dbReference type="SUPFAM" id="SSF54637">
    <property type="entry name" value="Thioesterase/thiol ester dehydrase-isomerase"/>
    <property type="match status" value="2"/>
</dbReference>
<feature type="domain" description="Acyl-CoA thioesterase-like N-terminal HotDog" evidence="2">
    <location>
        <begin position="34"/>
        <end position="123"/>
    </location>
</feature>
<dbReference type="InterPro" id="IPR049449">
    <property type="entry name" value="TesB_ACOT8-like_N"/>
</dbReference>
<sequence>MTQNLRMGVAHTQSFEEAISVNALSSNSYSAHLSSAWSIGDVPHGGYLLAIAYRAVCTHFRLNHPNRHAGHAAPVSMQLCFLRPSQVGPARLEVNEAKLGSRVSTVTVTLSQPGGLKVMGLVTVSNFAEEAGLSAEPERGLDALPHLPPPQARTTAGQTWERARIPHPEFRKAPSHVEVHVLAESSSLHRHGTTEQWARLRWEQQDEPVSGRWTNEAAAFLLDVYPSALATLESKLQSETGSTSPVWFPTLTISIDFKKQLPVDGEEWLHSCVSMMQVKNGRTDIQVVLRDALGQLVALASQVGLAMSSGRRRRSEHEKPRVQHLGASPNRPKPARL</sequence>
<dbReference type="Gene3D" id="2.40.160.210">
    <property type="entry name" value="Acyl-CoA thioesterase, double hotdog domain"/>
    <property type="match status" value="1"/>
</dbReference>
<evidence type="ECO:0000313" key="5">
    <source>
        <dbReference type="Proteomes" id="UP000717696"/>
    </source>
</evidence>
<comment type="caution">
    <text evidence="4">The sequence shown here is derived from an EMBL/GenBank/DDBJ whole genome shotgun (WGS) entry which is preliminary data.</text>
</comment>
<dbReference type="EMBL" id="JAGMUU010000022">
    <property type="protein sequence ID" value="KAH7127788.1"/>
    <property type="molecule type" value="Genomic_DNA"/>
</dbReference>
<dbReference type="Proteomes" id="UP000717696">
    <property type="component" value="Unassembled WGS sequence"/>
</dbReference>